<dbReference type="Gramene" id="AET5Gv20250200.5">
    <property type="protein sequence ID" value="AET5Gv20250200.5"/>
    <property type="gene ID" value="AET5Gv20250200"/>
</dbReference>
<dbReference type="EnsemblPlants" id="AET5Gv20250200.6">
    <property type="protein sequence ID" value="AET5Gv20250200.6"/>
    <property type="gene ID" value="AET5Gv20250200"/>
</dbReference>
<dbReference type="AlphaFoldDB" id="A0A453K0D8"/>
<organism evidence="1 2">
    <name type="scientific">Aegilops tauschii subsp. strangulata</name>
    <name type="common">Goatgrass</name>
    <dbReference type="NCBI Taxonomy" id="200361"/>
    <lineage>
        <taxon>Eukaryota</taxon>
        <taxon>Viridiplantae</taxon>
        <taxon>Streptophyta</taxon>
        <taxon>Embryophyta</taxon>
        <taxon>Tracheophyta</taxon>
        <taxon>Spermatophyta</taxon>
        <taxon>Magnoliopsida</taxon>
        <taxon>Liliopsida</taxon>
        <taxon>Poales</taxon>
        <taxon>Poaceae</taxon>
        <taxon>BOP clade</taxon>
        <taxon>Pooideae</taxon>
        <taxon>Triticodae</taxon>
        <taxon>Triticeae</taxon>
        <taxon>Triticinae</taxon>
        <taxon>Aegilops</taxon>
    </lineage>
</organism>
<evidence type="ECO:0000313" key="1">
    <source>
        <dbReference type="EnsemblPlants" id="AET5Gv20250200.8"/>
    </source>
</evidence>
<protein>
    <submittedName>
        <fullName evidence="1">Uncharacterized protein</fullName>
    </submittedName>
</protein>
<reference evidence="1" key="5">
    <citation type="journal article" date="2021" name="G3 (Bethesda)">
        <title>Aegilops tauschii genome assembly Aet v5.0 features greater sequence contiguity and improved annotation.</title>
        <authorList>
            <person name="Wang L."/>
            <person name="Zhu T."/>
            <person name="Rodriguez J.C."/>
            <person name="Deal K.R."/>
            <person name="Dubcovsky J."/>
            <person name="McGuire P.E."/>
            <person name="Lux T."/>
            <person name="Spannagl M."/>
            <person name="Mayer K.F.X."/>
            <person name="Baldrich P."/>
            <person name="Meyers B.C."/>
            <person name="Huo N."/>
            <person name="Gu Y.Q."/>
            <person name="Zhou H."/>
            <person name="Devos K.M."/>
            <person name="Bennetzen J.L."/>
            <person name="Unver T."/>
            <person name="Budak H."/>
            <person name="Gulick P.J."/>
            <person name="Galiba G."/>
            <person name="Kalapos B."/>
            <person name="Nelson D.R."/>
            <person name="Li P."/>
            <person name="You F.M."/>
            <person name="Luo M.C."/>
            <person name="Dvorak J."/>
        </authorList>
    </citation>
    <scope>NUCLEOTIDE SEQUENCE [LARGE SCALE GENOMIC DNA]</scope>
    <source>
        <strain evidence="1">cv. AL8/78</strain>
    </source>
</reference>
<reference evidence="1" key="4">
    <citation type="submission" date="2019-03" db="UniProtKB">
        <authorList>
            <consortium name="EnsemblPlants"/>
        </authorList>
    </citation>
    <scope>IDENTIFICATION</scope>
</reference>
<dbReference type="EnsemblPlants" id="AET5Gv20250200.8">
    <property type="protein sequence ID" value="AET5Gv20250200.8"/>
    <property type="gene ID" value="AET5Gv20250200"/>
</dbReference>
<reference evidence="2" key="1">
    <citation type="journal article" date="2014" name="Science">
        <title>Ancient hybridizations among the ancestral genomes of bread wheat.</title>
        <authorList>
            <consortium name="International Wheat Genome Sequencing Consortium,"/>
            <person name="Marcussen T."/>
            <person name="Sandve S.R."/>
            <person name="Heier L."/>
            <person name="Spannagl M."/>
            <person name="Pfeifer M."/>
            <person name="Jakobsen K.S."/>
            <person name="Wulff B.B."/>
            <person name="Steuernagel B."/>
            <person name="Mayer K.F."/>
            <person name="Olsen O.A."/>
        </authorList>
    </citation>
    <scope>NUCLEOTIDE SEQUENCE [LARGE SCALE GENOMIC DNA]</scope>
    <source>
        <strain evidence="2">cv. AL8/78</strain>
    </source>
</reference>
<accession>A0A453K0D8</accession>
<name>A0A453K0D8_AEGTS</name>
<reference evidence="1" key="3">
    <citation type="journal article" date="2017" name="Nature">
        <title>Genome sequence of the progenitor of the wheat D genome Aegilops tauschii.</title>
        <authorList>
            <person name="Luo M.C."/>
            <person name="Gu Y.Q."/>
            <person name="Puiu D."/>
            <person name="Wang H."/>
            <person name="Twardziok S.O."/>
            <person name="Deal K.R."/>
            <person name="Huo N."/>
            <person name="Zhu T."/>
            <person name="Wang L."/>
            <person name="Wang Y."/>
            <person name="McGuire P.E."/>
            <person name="Liu S."/>
            <person name="Long H."/>
            <person name="Ramasamy R.K."/>
            <person name="Rodriguez J.C."/>
            <person name="Van S.L."/>
            <person name="Yuan L."/>
            <person name="Wang Z."/>
            <person name="Xia Z."/>
            <person name="Xiao L."/>
            <person name="Anderson O.D."/>
            <person name="Ouyang S."/>
            <person name="Liang Y."/>
            <person name="Zimin A.V."/>
            <person name="Pertea G."/>
            <person name="Qi P."/>
            <person name="Bennetzen J.L."/>
            <person name="Dai X."/>
            <person name="Dawson M.W."/>
            <person name="Muller H.G."/>
            <person name="Kugler K."/>
            <person name="Rivarola-Duarte L."/>
            <person name="Spannagl M."/>
            <person name="Mayer K.F.X."/>
            <person name="Lu F.H."/>
            <person name="Bevan M.W."/>
            <person name="Leroy P."/>
            <person name="Li P."/>
            <person name="You F.M."/>
            <person name="Sun Q."/>
            <person name="Liu Z."/>
            <person name="Lyons E."/>
            <person name="Wicker T."/>
            <person name="Salzberg S.L."/>
            <person name="Devos K.M."/>
            <person name="Dvorak J."/>
        </authorList>
    </citation>
    <scope>NUCLEOTIDE SEQUENCE [LARGE SCALE GENOMIC DNA]</scope>
    <source>
        <strain evidence="1">cv. AL8/78</strain>
    </source>
</reference>
<reference evidence="2" key="2">
    <citation type="journal article" date="2017" name="Nat. Plants">
        <title>The Aegilops tauschii genome reveals multiple impacts of transposons.</title>
        <authorList>
            <person name="Zhao G."/>
            <person name="Zou C."/>
            <person name="Li K."/>
            <person name="Wang K."/>
            <person name="Li T."/>
            <person name="Gao L."/>
            <person name="Zhang X."/>
            <person name="Wang H."/>
            <person name="Yang Z."/>
            <person name="Liu X."/>
            <person name="Jiang W."/>
            <person name="Mao L."/>
            <person name="Kong X."/>
            <person name="Jiao Y."/>
            <person name="Jia J."/>
        </authorList>
    </citation>
    <scope>NUCLEOTIDE SEQUENCE [LARGE SCALE GENOMIC DNA]</scope>
    <source>
        <strain evidence="2">cv. AL8/78</strain>
    </source>
</reference>
<evidence type="ECO:0000313" key="2">
    <source>
        <dbReference type="Proteomes" id="UP000015105"/>
    </source>
</evidence>
<dbReference type="Gramene" id="AET5Gv20250200.6">
    <property type="protein sequence ID" value="AET5Gv20250200.6"/>
    <property type="gene ID" value="AET5Gv20250200"/>
</dbReference>
<proteinExistence type="predicted"/>
<keyword evidence="2" id="KW-1185">Reference proteome</keyword>
<sequence>MALASPVDYAGTITSSQRQLSSVMPRCNGLRCTIGYGNKSRAGGHLVVRAMSMDRLKLDFSNPNWKNQFQEDFDRRFSLPHLTDIIDVESRPTTFSLKSRYP</sequence>
<dbReference type="EnsemblPlants" id="AET5Gv20250200.5">
    <property type="protein sequence ID" value="AET5Gv20250200.5"/>
    <property type="gene ID" value="AET5Gv20250200"/>
</dbReference>
<dbReference type="Gramene" id="AET5Gv20250200.8">
    <property type="protein sequence ID" value="AET5Gv20250200.8"/>
    <property type="gene ID" value="AET5Gv20250200"/>
</dbReference>
<dbReference type="Proteomes" id="UP000015105">
    <property type="component" value="Chromosome 5D"/>
</dbReference>